<dbReference type="InterPro" id="IPR015421">
    <property type="entry name" value="PyrdxlP-dep_Trfase_major"/>
</dbReference>
<dbReference type="Gene3D" id="1.10.10.10">
    <property type="entry name" value="Winged helix-like DNA-binding domain superfamily/Winged helix DNA-binding domain"/>
    <property type="match status" value="1"/>
</dbReference>
<name>A0A387B3P9_9MICO</name>
<dbReference type="PROSITE" id="PS50949">
    <property type="entry name" value="HTH_GNTR"/>
    <property type="match status" value="1"/>
</dbReference>
<dbReference type="SMART" id="SM00345">
    <property type="entry name" value="HTH_GNTR"/>
    <property type="match status" value="1"/>
</dbReference>
<dbReference type="AlphaFoldDB" id="A0A387B3P9"/>
<dbReference type="SUPFAM" id="SSF46785">
    <property type="entry name" value="Winged helix' DNA-binding domain"/>
    <property type="match status" value="1"/>
</dbReference>
<dbReference type="GO" id="GO:0003677">
    <property type="term" value="F:DNA binding"/>
    <property type="evidence" value="ECO:0007669"/>
    <property type="project" value="UniProtKB-KW"/>
</dbReference>
<dbReference type="KEGG" id="lyd:D7I47_00815"/>
<dbReference type="SUPFAM" id="SSF53383">
    <property type="entry name" value="PLP-dependent transferases"/>
    <property type="match status" value="1"/>
</dbReference>
<dbReference type="InterPro" id="IPR051446">
    <property type="entry name" value="HTH_trans_reg/aminotransferase"/>
</dbReference>
<dbReference type="InterPro" id="IPR036390">
    <property type="entry name" value="WH_DNA-bd_sf"/>
</dbReference>
<evidence type="ECO:0000256" key="3">
    <source>
        <dbReference type="ARBA" id="ARBA00023015"/>
    </source>
</evidence>
<evidence type="ECO:0000256" key="4">
    <source>
        <dbReference type="ARBA" id="ARBA00023125"/>
    </source>
</evidence>
<keyword evidence="2" id="KW-0663">Pyridoxal phosphate</keyword>
<dbReference type="GO" id="GO:0003700">
    <property type="term" value="F:DNA-binding transcription factor activity"/>
    <property type="evidence" value="ECO:0007669"/>
    <property type="project" value="InterPro"/>
</dbReference>
<evidence type="ECO:0000313" key="7">
    <source>
        <dbReference type="EMBL" id="AYF96937.1"/>
    </source>
</evidence>
<dbReference type="Pfam" id="PF00392">
    <property type="entry name" value="GntR"/>
    <property type="match status" value="1"/>
</dbReference>
<organism evidence="7 8">
    <name type="scientific">Protaetiibacter intestinalis</name>
    <dbReference type="NCBI Taxonomy" id="2419774"/>
    <lineage>
        <taxon>Bacteria</taxon>
        <taxon>Bacillati</taxon>
        <taxon>Actinomycetota</taxon>
        <taxon>Actinomycetes</taxon>
        <taxon>Micrococcales</taxon>
        <taxon>Microbacteriaceae</taxon>
        <taxon>Protaetiibacter</taxon>
    </lineage>
</organism>
<keyword evidence="8" id="KW-1185">Reference proteome</keyword>
<proteinExistence type="inferred from homology"/>
<reference evidence="8" key="1">
    <citation type="submission" date="2018-09" db="EMBL/GenBank/DDBJ databases">
        <title>Genome sequencing of strain 2DFWR-13.</title>
        <authorList>
            <person name="Heo J."/>
            <person name="Kim S.-J."/>
            <person name="Kwon S.-W."/>
        </authorList>
    </citation>
    <scope>NUCLEOTIDE SEQUENCE [LARGE SCALE GENOMIC DNA]</scope>
    <source>
        <strain evidence="8">2DFWR-13</strain>
    </source>
</reference>
<keyword evidence="4" id="KW-0238">DNA-binding</keyword>
<dbReference type="Proteomes" id="UP000278886">
    <property type="component" value="Chromosome"/>
</dbReference>
<dbReference type="EMBL" id="CP032630">
    <property type="protein sequence ID" value="AYF96937.1"/>
    <property type="molecule type" value="Genomic_DNA"/>
</dbReference>
<gene>
    <name evidence="7" type="ORF">D7I47_00815</name>
</gene>
<dbReference type="Pfam" id="PF00155">
    <property type="entry name" value="Aminotran_1_2"/>
    <property type="match status" value="1"/>
</dbReference>
<keyword evidence="3" id="KW-0805">Transcription regulation</keyword>
<dbReference type="OrthoDB" id="594134at2"/>
<feature type="domain" description="HTH gntR-type" evidence="6">
    <location>
        <begin position="22"/>
        <end position="90"/>
    </location>
</feature>
<dbReference type="InterPro" id="IPR000524">
    <property type="entry name" value="Tscrpt_reg_HTH_GntR"/>
</dbReference>
<dbReference type="InterPro" id="IPR036388">
    <property type="entry name" value="WH-like_DNA-bd_sf"/>
</dbReference>
<evidence type="ECO:0000256" key="1">
    <source>
        <dbReference type="ARBA" id="ARBA00005384"/>
    </source>
</evidence>
<dbReference type="InterPro" id="IPR004839">
    <property type="entry name" value="Aminotransferase_I/II_large"/>
</dbReference>
<protein>
    <submittedName>
        <fullName evidence="7">PLP-dependent aminotransferase family protein</fullName>
    </submittedName>
</protein>
<dbReference type="RefSeq" id="WP_120761288.1">
    <property type="nucleotide sequence ID" value="NZ_CP032630.1"/>
</dbReference>
<dbReference type="PANTHER" id="PTHR46577:SF1">
    <property type="entry name" value="HTH-TYPE TRANSCRIPTIONAL REGULATORY PROTEIN GABR"/>
    <property type="match status" value="1"/>
</dbReference>
<sequence>MADDWANSPAGGLDLHLELPRGGKADALAAAIRAAIREGRLAPGTRLPASRALARDLGAARNTIADVYGLLTAEGWLTARTGAGTWVGPRPDAATPPRRVDPWVVPRLDLRGGIPDASSFPRGEWAAAVRRATQSASAAELGYPPPFGLPVLRETLADYLARARGVHVDAARVAVGRGFGELLALVARALHAQGARTIAVEEYGHQTHRDILAAAGLRVVPLAVDADGAEVDRLHADAVLLTPAHQFPTGVPLSAARRASLVEWALGTGGTVIEDDYDGEFRYDFRAIGALQALAPEHVVYLGTASKSLAPAIGVAWAVVPDRVLESLDRARRLTGRGADPLTQRALTDFISGHHYDRHLRRQRAAYRTRRERLADAVAGIPDVRLSGLAAGLQCTLELPPGADEERITALAARDGLVLQGLASYLPEGRPSRRGPALVVGYGAPPAHLVEEAFATLVAAIRQETEAPR</sequence>
<dbReference type="CDD" id="cd00609">
    <property type="entry name" value="AAT_like"/>
    <property type="match status" value="1"/>
</dbReference>
<comment type="similarity">
    <text evidence="1">In the C-terminal section; belongs to the class-I pyridoxal-phosphate-dependent aminotransferase family.</text>
</comment>
<dbReference type="InterPro" id="IPR015424">
    <property type="entry name" value="PyrdxlP-dep_Trfase"/>
</dbReference>
<dbReference type="GO" id="GO:0030170">
    <property type="term" value="F:pyridoxal phosphate binding"/>
    <property type="evidence" value="ECO:0007669"/>
    <property type="project" value="InterPro"/>
</dbReference>
<dbReference type="GO" id="GO:0008483">
    <property type="term" value="F:transaminase activity"/>
    <property type="evidence" value="ECO:0007669"/>
    <property type="project" value="UniProtKB-KW"/>
</dbReference>
<evidence type="ECO:0000256" key="5">
    <source>
        <dbReference type="ARBA" id="ARBA00023163"/>
    </source>
</evidence>
<keyword evidence="5" id="KW-0804">Transcription</keyword>
<dbReference type="Gene3D" id="3.40.640.10">
    <property type="entry name" value="Type I PLP-dependent aspartate aminotransferase-like (Major domain)"/>
    <property type="match status" value="1"/>
</dbReference>
<dbReference type="PANTHER" id="PTHR46577">
    <property type="entry name" value="HTH-TYPE TRANSCRIPTIONAL REGULATORY PROTEIN GABR"/>
    <property type="match status" value="1"/>
</dbReference>
<keyword evidence="7" id="KW-0032">Aminotransferase</keyword>
<evidence type="ECO:0000259" key="6">
    <source>
        <dbReference type="PROSITE" id="PS50949"/>
    </source>
</evidence>
<keyword evidence="7" id="KW-0808">Transferase</keyword>
<evidence type="ECO:0000313" key="8">
    <source>
        <dbReference type="Proteomes" id="UP000278886"/>
    </source>
</evidence>
<accession>A0A387B3P9</accession>
<evidence type="ECO:0000256" key="2">
    <source>
        <dbReference type="ARBA" id="ARBA00022898"/>
    </source>
</evidence>